<sequence length="117" mass="13169">MADALARGTPETSPSVGRARRARAVFFNHGERFQAAPCGRFGSLPPEARGRAVRPPSKTFYNIPPTRLELRANRRRARKRSGACRSSEILVLCLRILFLKTPDEREGYSHHEDSVHT</sequence>
<evidence type="ECO:0000313" key="2">
    <source>
        <dbReference type="Proteomes" id="UP000299102"/>
    </source>
</evidence>
<keyword evidence="2" id="KW-1185">Reference proteome</keyword>
<accession>A0A4C1YIM7</accession>
<dbReference type="AlphaFoldDB" id="A0A4C1YIM7"/>
<dbReference type="EMBL" id="BGZK01001273">
    <property type="protein sequence ID" value="GBP76036.1"/>
    <property type="molecule type" value="Genomic_DNA"/>
</dbReference>
<proteinExistence type="predicted"/>
<gene>
    <name evidence="1" type="ORF">EVAR_33344_1</name>
</gene>
<dbReference type="Proteomes" id="UP000299102">
    <property type="component" value="Unassembled WGS sequence"/>
</dbReference>
<reference evidence="1 2" key="1">
    <citation type="journal article" date="2019" name="Commun. Biol.">
        <title>The bagworm genome reveals a unique fibroin gene that provides high tensile strength.</title>
        <authorList>
            <person name="Kono N."/>
            <person name="Nakamura H."/>
            <person name="Ohtoshi R."/>
            <person name="Tomita M."/>
            <person name="Numata K."/>
            <person name="Arakawa K."/>
        </authorList>
    </citation>
    <scope>NUCLEOTIDE SEQUENCE [LARGE SCALE GENOMIC DNA]</scope>
</reference>
<protein>
    <submittedName>
        <fullName evidence="1">Uncharacterized protein</fullName>
    </submittedName>
</protein>
<evidence type="ECO:0000313" key="1">
    <source>
        <dbReference type="EMBL" id="GBP76036.1"/>
    </source>
</evidence>
<organism evidence="1 2">
    <name type="scientific">Eumeta variegata</name>
    <name type="common">Bagworm moth</name>
    <name type="synonym">Eumeta japonica</name>
    <dbReference type="NCBI Taxonomy" id="151549"/>
    <lineage>
        <taxon>Eukaryota</taxon>
        <taxon>Metazoa</taxon>
        <taxon>Ecdysozoa</taxon>
        <taxon>Arthropoda</taxon>
        <taxon>Hexapoda</taxon>
        <taxon>Insecta</taxon>
        <taxon>Pterygota</taxon>
        <taxon>Neoptera</taxon>
        <taxon>Endopterygota</taxon>
        <taxon>Lepidoptera</taxon>
        <taxon>Glossata</taxon>
        <taxon>Ditrysia</taxon>
        <taxon>Tineoidea</taxon>
        <taxon>Psychidae</taxon>
        <taxon>Oiketicinae</taxon>
        <taxon>Eumeta</taxon>
    </lineage>
</organism>
<name>A0A4C1YIM7_EUMVA</name>
<comment type="caution">
    <text evidence="1">The sequence shown here is derived from an EMBL/GenBank/DDBJ whole genome shotgun (WGS) entry which is preliminary data.</text>
</comment>